<protein>
    <submittedName>
        <fullName evidence="1">Uncharacterized protein</fullName>
    </submittedName>
</protein>
<dbReference type="EnsemblMetazoa" id="ACUA009506-RA">
    <property type="protein sequence ID" value="ACUA009506-PA"/>
    <property type="gene ID" value="ACUA009506"/>
</dbReference>
<dbReference type="Proteomes" id="UP000075883">
    <property type="component" value="Unassembled WGS sequence"/>
</dbReference>
<name>A0A182M4V0_9DIPT</name>
<dbReference type="AlphaFoldDB" id="A0A182M4V0"/>
<organism evidence="1 2">
    <name type="scientific">Anopheles culicifacies</name>
    <dbReference type="NCBI Taxonomy" id="139723"/>
    <lineage>
        <taxon>Eukaryota</taxon>
        <taxon>Metazoa</taxon>
        <taxon>Ecdysozoa</taxon>
        <taxon>Arthropoda</taxon>
        <taxon>Hexapoda</taxon>
        <taxon>Insecta</taxon>
        <taxon>Pterygota</taxon>
        <taxon>Neoptera</taxon>
        <taxon>Endopterygota</taxon>
        <taxon>Diptera</taxon>
        <taxon>Nematocera</taxon>
        <taxon>Culicoidea</taxon>
        <taxon>Culicidae</taxon>
        <taxon>Anophelinae</taxon>
        <taxon>Anopheles</taxon>
        <taxon>culicifacies species complex</taxon>
    </lineage>
</organism>
<reference evidence="2" key="1">
    <citation type="submission" date="2013-09" db="EMBL/GenBank/DDBJ databases">
        <title>The Genome Sequence of Anopheles culicifacies species A.</title>
        <authorList>
            <consortium name="The Broad Institute Genomics Platform"/>
            <person name="Neafsey D.E."/>
            <person name="Besansky N."/>
            <person name="Howell P."/>
            <person name="Walton C."/>
            <person name="Young S.K."/>
            <person name="Zeng Q."/>
            <person name="Gargeya S."/>
            <person name="Fitzgerald M."/>
            <person name="Haas B."/>
            <person name="Abouelleil A."/>
            <person name="Allen A.W."/>
            <person name="Alvarado L."/>
            <person name="Arachchi H.M."/>
            <person name="Berlin A.M."/>
            <person name="Chapman S.B."/>
            <person name="Gainer-Dewar J."/>
            <person name="Goldberg J."/>
            <person name="Griggs A."/>
            <person name="Gujja S."/>
            <person name="Hansen M."/>
            <person name="Howarth C."/>
            <person name="Imamovic A."/>
            <person name="Ireland A."/>
            <person name="Larimer J."/>
            <person name="McCowan C."/>
            <person name="Murphy C."/>
            <person name="Pearson M."/>
            <person name="Poon T.W."/>
            <person name="Priest M."/>
            <person name="Roberts A."/>
            <person name="Saif S."/>
            <person name="Shea T."/>
            <person name="Sisk P."/>
            <person name="Sykes S."/>
            <person name="Wortman J."/>
            <person name="Nusbaum C."/>
            <person name="Birren B."/>
        </authorList>
    </citation>
    <scope>NUCLEOTIDE SEQUENCE [LARGE SCALE GENOMIC DNA]</scope>
    <source>
        <strain evidence="2">A-37</strain>
    </source>
</reference>
<evidence type="ECO:0000313" key="1">
    <source>
        <dbReference type="EnsemblMetazoa" id="ACUA009506-PA"/>
    </source>
</evidence>
<proteinExistence type="predicted"/>
<accession>A0A182M4V0</accession>
<sequence>MMRVSSNSRLIATSHPDPGCGMCAGDALPADDDVLLAVGFKRTLHTPVPGKRHTHSYPHHHHYYRRGVLRVSKFLSFLLFLVICDSQTVSRAAFRTSAATIGHLPGADADTDSIISGSDDGAAATSGAAINRTKLQEIVLEGLGLSALPDVRMKLKETDHDRVIFRSTSYENRYHLELTTFLKMSNVGCIFFEIRLIISIAVINATTNVPIITVHQPPTGGRAVHEMSSRHSTLKRTALAMCESVPKHPGMMGTT</sequence>
<evidence type="ECO:0000313" key="2">
    <source>
        <dbReference type="Proteomes" id="UP000075883"/>
    </source>
</evidence>
<keyword evidence="2" id="KW-1185">Reference proteome</keyword>
<dbReference type="VEuPathDB" id="VectorBase:ACUA009506"/>
<dbReference type="EMBL" id="AXCM01002936">
    <property type="status" value="NOT_ANNOTATED_CDS"/>
    <property type="molecule type" value="Genomic_DNA"/>
</dbReference>
<reference evidence="1" key="2">
    <citation type="submission" date="2020-05" db="UniProtKB">
        <authorList>
            <consortium name="EnsemblMetazoa"/>
        </authorList>
    </citation>
    <scope>IDENTIFICATION</scope>
    <source>
        <strain evidence="1">A-37</strain>
    </source>
</reference>